<protein>
    <submittedName>
        <fullName evidence="2">BON domain-containing protein</fullName>
    </submittedName>
</protein>
<dbReference type="Pfam" id="PF04972">
    <property type="entry name" value="BON"/>
    <property type="match status" value="1"/>
</dbReference>
<dbReference type="Proteomes" id="UP000634919">
    <property type="component" value="Unassembled WGS sequence"/>
</dbReference>
<dbReference type="PANTHER" id="PTHR34606:SF16">
    <property type="entry name" value="BON DOMAIN-CONTAINING PROTEIN"/>
    <property type="match status" value="1"/>
</dbReference>
<dbReference type="Gene3D" id="3.30.1340.30">
    <property type="match status" value="1"/>
</dbReference>
<dbReference type="InterPro" id="IPR014004">
    <property type="entry name" value="Transpt-assoc_nodulatn_dom_bac"/>
</dbReference>
<proteinExistence type="predicted"/>
<evidence type="ECO:0000259" key="1">
    <source>
        <dbReference type="PROSITE" id="PS50914"/>
    </source>
</evidence>
<name>A0ABR8SC38_9BURK</name>
<comment type="caution">
    <text evidence="2">The sequence shown here is derived from an EMBL/GenBank/DDBJ whole genome shotgun (WGS) entry which is preliminary data.</text>
</comment>
<dbReference type="InterPro" id="IPR051686">
    <property type="entry name" value="Lipoprotein_DolP"/>
</dbReference>
<dbReference type="PROSITE" id="PS51257">
    <property type="entry name" value="PROKAR_LIPOPROTEIN"/>
    <property type="match status" value="1"/>
</dbReference>
<dbReference type="InterPro" id="IPR007055">
    <property type="entry name" value="BON_dom"/>
</dbReference>
<evidence type="ECO:0000313" key="2">
    <source>
        <dbReference type="EMBL" id="MBD7961044.1"/>
    </source>
</evidence>
<evidence type="ECO:0000313" key="3">
    <source>
        <dbReference type="Proteomes" id="UP000634919"/>
    </source>
</evidence>
<dbReference type="RefSeq" id="WP_191723439.1">
    <property type="nucleotide sequence ID" value="NZ_JACSQK010000005.1"/>
</dbReference>
<reference evidence="2 3" key="1">
    <citation type="submission" date="2020-08" db="EMBL/GenBank/DDBJ databases">
        <title>A Genomic Blueprint of the Chicken Gut Microbiome.</title>
        <authorList>
            <person name="Gilroy R."/>
            <person name="Ravi A."/>
            <person name="Getino M."/>
            <person name="Pursley I."/>
            <person name="Horton D.L."/>
            <person name="Alikhan N.-F."/>
            <person name="Baker D."/>
            <person name="Gharbi K."/>
            <person name="Hall N."/>
            <person name="Watson M."/>
            <person name="Adriaenssens E.M."/>
            <person name="Foster-Nyarko E."/>
            <person name="Jarju S."/>
            <person name="Secka A."/>
            <person name="Antonio M."/>
            <person name="Oren A."/>
            <person name="Chaudhuri R."/>
            <person name="La Ragione R.M."/>
            <person name="Hildebrand F."/>
            <person name="Pallen M.J."/>
        </authorList>
    </citation>
    <scope>NUCLEOTIDE SEQUENCE [LARGE SCALE GENOMIC DNA]</scope>
    <source>
        <strain evidence="2 3">Sa2CVA6</strain>
    </source>
</reference>
<dbReference type="SMART" id="SM00749">
    <property type="entry name" value="BON"/>
    <property type="match status" value="1"/>
</dbReference>
<dbReference type="PROSITE" id="PS50914">
    <property type="entry name" value="BON"/>
    <property type="match status" value="1"/>
</dbReference>
<sequence length="106" mass="10957">MNKTTRALAFATLVGVTIIGATGCSVARNQQTVGSYVDDAGITTAVKAKFAEDKSVAATSISVETLKGTVQLSGFAKSQAEKDRAEAIARNVKGVTAVRNSIVVRP</sequence>
<feature type="domain" description="BON" evidence="1">
    <location>
        <begin position="38"/>
        <end position="106"/>
    </location>
</feature>
<accession>A0ABR8SC38</accession>
<dbReference type="EMBL" id="JACSQK010000005">
    <property type="protein sequence ID" value="MBD7961044.1"/>
    <property type="molecule type" value="Genomic_DNA"/>
</dbReference>
<keyword evidence="3" id="KW-1185">Reference proteome</keyword>
<organism evidence="2 3">
    <name type="scientific">Comamonas avium</name>
    <dbReference type="NCBI Taxonomy" id="2762231"/>
    <lineage>
        <taxon>Bacteria</taxon>
        <taxon>Pseudomonadati</taxon>
        <taxon>Pseudomonadota</taxon>
        <taxon>Betaproteobacteria</taxon>
        <taxon>Burkholderiales</taxon>
        <taxon>Comamonadaceae</taxon>
        <taxon>Comamonas</taxon>
    </lineage>
</organism>
<gene>
    <name evidence="2" type="ORF">H9646_11150</name>
</gene>
<dbReference type="PANTHER" id="PTHR34606">
    <property type="entry name" value="BON DOMAIN-CONTAINING PROTEIN"/>
    <property type="match status" value="1"/>
</dbReference>